<accession>A0A1G8EG51</accession>
<dbReference type="RefSeq" id="WP_091257867.1">
    <property type="nucleotide sequence ID" value="NZ_FNDB01000012.1"/>
</dbReference>
<keyword evidence="1" id="KW-0812">Transmembrane</keyword>
<evidence type="ECO:0000313" key="5">
    <source>
        <dbReference type="Proteomes" id="UP000199274"/>
    </source>
</evidence>
<dbReference type="Pfam" id="PF04773">
    <property type="entry name" value="FecR"/>
    <property type="match status" value="1"/>
</dbReference>
<keyword evidence="1" id="KW-1133">Transmembrane helix</keyword>
<dbReference type="InterPro" id="IPR012373">
    <property type="entry name" value="Ferrdict_sens_TM"/>
</dbReference>
<gene>
    <name evidence="4" type="ORF">SAMN04488062_11217</name>
</gene>
<dbReference type="STRING" id="178355.SAMN04488062_11217"/>
<name>A0A1G8EG51_9FLAO</name>
<dbReference type="PANTHER" id="PTHR30273">
    <property type="entry name" value="PERIPLASMIC SIGNAL SENSOR AND SIGMA FACTOR ACTIVATOR FECR-RELATED"/>
    <property type="match status" value="1"/>
</dbReference>
<feature type="domain" description="FecR protein" evidence="2">
    <location>
        <begin position="176"/>
        <end position="271"/>
    </location>
</feature>
<feature type="domain" description="Protein FecR C-terminal" evidence="3">
    <location>
        <begin position="320"/>
        <end position="388"/>
    </location>
</feature>
<feature type="transmembrane region" description="Helical" evidence="1">
    <location>
        <begin position="89"/>
        <end position="107"/>
    </location>
</feature>
<dbReference type="Gene3D" id="3.55.50.30">
    <property type="match status" value="1"/>
</dbReference>
<reference evidence="5" key="1">
    <citation type="submission" date="2016-10" db="EMBL/GenBank/DDBJ databases">
        <authorList>
            <person name="Varghese N."/>
            <person name="Submissions S."/>
        </authorList>
    </citation>
    <scope>NUCLEOTIDE SEQUENCE [LARGE SCALE GENOMIC DNA]</scope>
    <source>
        <strain evidence="5">CGMCC 1.2747</strain>
    </source>
</reference>
<dbReference type="InterPro" id="IPR006860">
    <property type="entry name" value="FecR"/>
</dbReference>
<proteinExistence type="predicted"/>
<evidence type="ECO:0000256" key="1">
    <source>
        <dbReference type="SAM" id="Phobius"/>
    </source>
</evidence>
<evidence type="ECO:0000313" key="4">
    <source>
        <dbReference type="EMBL" id="SDH68877.1"/>
    </source>
</evidence>
<dbReference type="PANTHER" id="PTHR30273:SF2">
    <property type="entry name" value="PROTEIN FECR"/>
    <property type="match status" value="1"/>
</dbReference>
<evidence type="ECO:0000259" key="3">
    <source>
        <dbReference type="Pfam" id="PF16344"/>
    </source>
</evidence>
<organism evidence="4 5">
    <name type="scientific">Flavobacterium omnivorum</name>
    <dbReference type="NCBI Taxonomy" id="178355"/>
    <lineage>
        <taxon>Bacteria</taxon>
        <taxon>Pseudomonadati</taxon>
        <taxon>Bacteroidota</taxon>
        <taxon>Flavobacteriia</taxon>
        <taxon>Flavobacteriales</taxon>
        <taxon>Flavobacteriaceae</taxon>
        <taxon>Flavobacterium</taxon>
    </lineage>
</organism>
<evidence type="ECO:0000259" key="2">
    <source>
        <dbReference type="Pfam" id="PF04773"/>
    </source>
</evidence>
<sequence length="389" mass="44032">MNENSEIKSVLQKFILGQCTPEETNTVIDYYRKNKLTTDFPAVEDIKTLLEVIPKMDESTAKTLFSNILSSAKEIEQTAPKTKKVPFRTYMAVAASLVVLLSIGLFYQRDFFKPNSDLILNNNEITLQLENGEIQVISNTSKSPVKDSRGNVVANHNGNKIVYDTKTTLENIVYNTIKIPYGKRFELELSDGTVIHLNSGSTLKYPVKFIAGENRQVFLEGEAFFDVSKDKAHPFVVQANNLNIRVLGTHFNVSSYPEDALTDVVLVEGSVGLYTQNEQFDVTKNIVLKPGYKGSFNRKEGTIETKSVLTTVYTSWMQGRLTFRNMSFGDISKKLERHYNVTIVNQNKKLSNEKFNATFGDEPIEKVLSYFNEIHGIKYTLKNNEVLIK</sequence>
<protein>
    <submittedName>
        <fullName evidence="4">FecR family protein</fullName>
    </submittedName>
</protein>
<dbReference type="AlphaFoldDB" id="A0A1G8EG51"/>
<dbReference type="OrthoDB" id="651134at2"/>
<dbReference type="Proteomes" id="UP000199274">
    <property type="component" value="Unassembled WGS sequence"/>
</dbReference>
<dbReference type="Pfam" id="PF16344">
    <property type="entry name" value="FecR_C"/>
    <property type="match status" value="1"/>
</dbReference>
<dbReference type="GO" id="GO:0016989">
    <property type="term" value="F:sigma factor antagonist activity"/>
    <property type="evidence" value="ECO:0007669"/>
    <property type="project" value="TreeGrafter"/>
</dbReference>
<dbReference type="Gene3D" id="2.60.120.1440">
    <property type="match status" value="1"/>
</dbReference>
<dbReference type="InterPro" id="IPR032508">
    <property type="entry name" value="FecR_C"/>
</dbReference>
<keyword evidence="1" id="KW-0472">Membrane</keyword>
<keyword evidence="5" id="KW-1185">Reference proteome</keyword>
<dbReference type="EMBL" id="FNDB01000012">
    <property type="protein sequence ID" value="SDH68877.1"/>
    <property type="molecule type" value="Genomic_DNA"/>
</dbReference>